<organism evidence="3 4">
    <name type="scientific">Alkalisalibacterium limincola</name>
    <dbReference type="NCBI Taxonomy" id="2699169"/>
    <lineage>
        <taxon>Bacteria</taxon>
        <taxon>Pseudomonadati</taxon>
        <taxon>Pseudomonadota</taxon>
        <taxon>Gammaproteobacteria</taxon>
        <taxon>Lysobacterales</taxon>
        <taxon>Lysobacteraceae</taxon>
        <taxon>Alkalisalibacterium</taxon>
    </lineage>
</organism>
<dbReference type="AlphaFoldDB" id="A0A5C8KXJ2"/>
<feature type="domain" description="Smr" evidence="2">
    <location>
        <begin position="129"/>
        <end position="210"/>
    </location>
</feature>
<evidence type="ECO:0000259" key="2">
    <source>
        <dbReference type="PROSITE" id="PS50828"/>
    </source>
</evidence>
<sequence length="215" mass="23799">MIPARTPLSLACLSRFGRLVWPHEQATEASQPCAGPAPDPEDARLFRDAIGPVRALPEPPAPPPQRPKPAPRPRQREHDEAEAIRDLRQRPFDASLADPGEPLSFRRPGFPDRLFRRLKRGEFAVEDEVDLHHLRVAEAETVLREFLAQAHQSDQHCVRIIHGKGRNSEFGTPVLKLLVDRTLGQRGDVLAYVSAPARQGGTGAVLVLLGGRQGR</sequence>
<dbReference type="Pfam" id="PF01713">
    <property type="entry name" value="Smr"/>
    <property type="match status" value="1"/>
</dbReference>
<dbReference type="InterPro" id="IPR036063">
    <property type="entry name" value="Smr_dom_sf"/>
</dbReference>
<accession>A0A5C8KXJ2</accession>
<dbReference type="GO" id="GO:0004520">
    <property type="term" value="F:DNA endonuclease activity"/>
    <property type="evidence" value="ECO:0007669"/>
    <property type="project" value="TreeGrafter"/>
</dbReference>
<dbReference type="SMART" id="SM00463">
    <property type="entry name" value="SMR"/>
    <property type="match status" value="1"/>
</dbReference>
<dbReference type="OrthoDB" id="9808881at2"/>
<evidence type="ECO:0000256" key="1">
    <source>
        <dbReference type="SAM" id="MobiDB-lite"/>
    </source>
</evidence>
<evidence type="ECO:0000313" key="3">
    <source>
        <dbReference type="EMBL" id="TXK65960.1"/>
    </source>
</evidence>
<feature type="compositionally biased region" description="Pro residues" evidence="1">
    <location>
        <begin position="57"/>
        <end position="68"/>
    </location>
</feature>
<protein>
    <submittedName>
        <fullName evidence="3">SMR domain protein</fullName>
    </submittedName>
</protein>
<dbReference type="SUPFAM" id="SSF160443">
    <property type="entry name" value="SMR domain-like"/>
    <property type="match status" value="1"/>
</dbReference>
<dbReference type="Gene3D" id="3.30.1370.110">
    <property type="match status" value="1"/>
</dbReference>
<reference evidence="3 4" key="1">
    <citation type="submission" date="2019-08" db="EMBL/GenBank/DDBJ databases">
        <authorList>
            <person name="Karlyshev A.V."/>
        </authorList>
    </citation>
    <scope>NUCLEOTIDE SEQUENCE [LARGE SCALE GENOMIC DNA]</scope>
    <source>
        <strain evidence="3 4">Alg18-2.2</strain>
    </source>
</reference>
<keyword evidence="4" id="KW-1185">Reference proteome</keyword>
<name>A0A5C8KXJ2_9GAMM</name>
<proteinExistence type="predicted"/>
<evidence type="ECO:0000313" key="4">
    <source>
        <dbReference type="Proteomes" id="UP000321248"/>
    </source>
</evidence>
<dbReference type="PROSITE" id="PS50828">
    <property type="entry name" value="SMR"/>
    <property type="match status" value="1"/>
</dbReference>
<gene>
    <name evidence="3" type="ORF">FU658_02540</name>
</gene>
<dbReference type="Proteomes" id="UP000321248">
    <property type="component" value="Unassembled WGS sequence"/>
</dbReference>
<dbReference type="PANTHER" id="PTHR35562">
    <property type="entry name" value="DNA ENDONUCLEASE SMRA-RELATED"/>
    <property type="match status" value="1"/>
</dbReference>
<dbReference type="PANTHER" id="PTHR35562:SF2">
    <property type="entry name" value="DNA ENDONUCLEASE SMRA-RELATED"/>
    <property type="match status" value="1"/>
</dbReference>
<dbReference type="EMBL" id="VRTS01000001">
    <property type="protein sequence ID" value="TXK65960.1"/>
    <property type="molecule type" value="Genomic_DNA"/>
</dbReference>
<dbReference type="InterPro" id="IPR002625">
    <property type="entry name" value="Smr_dom"/>
</dbReference>
<feature type="region of interest" description="Disordered" evidence="1">
    <location>
        <begin position="27"/>
        <end position="80"/>
    </location>
</feature>
<comment type="caution">
    <text evidence="3">The sequence shown here is derived from an EMBL/GenBank/DDBJ whole genome shotgun (WGS) entry which is preliminary data.</text>
</comment>